<sequence>MPEHLLEVSRLKTVFPTRDGLVRAVDGVDFHLDPGETLGIVGESGSGKSVTVLSVMRLLQRPGRVESGQVLFKGRDLLQCSEREMQEIRGQEIAMIFQDPMTSLNPVYRTGWQVGEPLRLHRGLDVGASIKEAVSVFRRVGIPEPEKRVRAYPHQFSGGMRQRAMIAMGLTTAPAVLIADEPTTALDVTIQAQILELLKTVNRESGTATILITHNLGVVAGMCERLMVMYGGRVVESGPTEDVFANPRHPYTWALLRSIPRLDAEEHEPLRAIEGLPPDLTDLPSGCAFHPRCPFRIQRCVEETPALLPVGSTQRAACWVSQAGEELSSPRAEGGLNA</sequence>
<organism evidence="9 10">
    <name type="scientific">Candidatus Nephthysia bennettiae</name>
    <dbReference type="NCBI Taxonomy" id="3127016"/>
    <lineage>
        <taxon>Bacteria</taxon>
        <taxon>Bacillati</taxon>
        <taxon>Candidatus Dormiibacterota</taxon>
        <taxon>Candidatus Dormibacteria</taxon>
        <taxon>Candidatus Dormibacterales</taxon>
        <taxon>Candidatus Dormibacteraceae</taxon>
        <taxon>Candidatus Nephthysia</taxon>
    </lineage>
</organism>
<protein>
    <submittedName>
        <fullName evidence="9">ABC transporter ATP-binding protein</fullName>
    </submittedName>
</protein>
<comment type="similarity">
    <text evidence="2">Belongs to the ABC transporter superfamily.</text>
</comment>
<dbReference type="InterPro" id="IPR003439">
    <property type="entry name" value="ABC_transporter-like_ATP-bd"/>
</dbReference>
<proteinExistence type="inferred from homology"/>
<accession>A0A934NDB4</accession>
<comment type="caution">
    <text evidence="9">The sequence shown here is derived from an EMBL/GenBank/DDBJ whole genome shotgun (WGS) entry which is preliminary data.</text>
</comment>
<dbReference type="Pfam" id="PF08352">
    <property type="entry name" value="oligo_HPY"/>
    <property type="match status" value="1"/>
</dbReference>
<dbReference type="SMART" id="SM00382">
    <property type="entry name" value="AAA"/>
    <property type="match status" value="1"/>
</dbReference>
<dbReference type="GO" id="GO:0005524">
    <property type="term" value="F:ATP binding"/>
    <property type="evidence" value="ECO:0007669"/>
    <property type="project" value="UniProtKB-KW"/>
</dbReference>
<keyword evidence="10" id="KW-1185">Reference proteome</keyword>
<dbReference type="NCBIfam" id="TIGR01727">
    <property type="entry name" value="oligo_HPY"/>
    <property type="match status" value="1"/>
</dbReference>
<comment type="subcellular location">
    <subcellularLocation>
        <location evidence="1">Cell membrane</location>
        <topology evidence="1">Peripheral membrane protein</topology>
    </subcellularLocation>
</comment>
<evidence type="ECO:0000259" key="8">
    <source>
        <dbReference type="PROSITE" id="PS50893"/>
    </source>
</evidence>
<dbReference type="InterPro" id="IPR017871">
    <property type="entry name" value="ABC_transporter-like_CS"/>
</dbReference>
<dbReference type="InterPro" id="IPR013563">
    <property type="entry name" value="Oligopep_ABC_C"/>
</dbReference>
<evidence type="ECO:0000256" key="1">
    <source>
        <dbReference type="ARBA" id="ARBA00004202"/>
    </source>
</evidence>
<evidence type="ECO:0000256" key="3">
    <source>
        <dbReference type="ARBA" id="ARBA00022448"/>
    </source>
</evidence>
<evidence type="ECO:0000256" key="2">
    <source>
        <dbReference type="ARBA" id="ARBA00005417"/>
    </source>
</evidence>
<dbReference type="InterPro" id="IPR003593">
    <property type="entry name" value="AAA+_ATPase"/>
</dbReference>
<dbReference type="PROSITE" id="PS50893">
    <property type="entry name" value="ABC_TRANSPORTER_2"/>
    <property type="match status" value="1"/>
</dbReference>
<keyword evidence="6 9" id="KW-0067">ATP-binding</keyword>
<dbReference type="Proteomes" id="UP000612893">
    <property type="component" value="Unassembled WGS sequence"/>
</dbReference>
<feature type="domain" description="ABC transporter" evidence="8">
    <location>
        <begin position="9"/>
        <end position="256"/>
    </location>
</feature>
<dbReference type="PROSITE" id="PS00211">
    <property type="entry name" value="ABC_TRANSPORTER_1"/>
    <property type="match status" value="1"/>
</dbReference>
<evidence type="ECO:0000313" key="10">
    <source>
        <dbReference type="Proteomes" id="UP000612893"/>
    </source>
</evidence>
<dbReference type="InterPro" id="IPR027417">
    <property type="entry name" value="P-loop_NTPase"/>
</dbReference>
<dbReference type="InterPro" id="IPR050388">
    <property type="entry name" value="ABC_Ni/Peptide_Import"/>
</dbReference>
<keyword evidence="3" id="KW-0813">Transport</keyword>
<dbReference type="EMBL" id="JAEKNR010000101">
    <property type="protein sequence ID" value="MBJ7598252.1"/>
    <property type="molecule type" value="Genomic_DNA"/>
</dbReference>
<keyword evidence="4" id="KW-1003">Cell membrane</keyword>
<dbReference type="PANTHER" id="PTHR43297:SF2">
    <property type="entry name" value="DIPEPTIDE TRANSPORT ATP-BINDING PROTEIN DPPD"/>
    <property type="match status" value="1"/>
</dbReference>
<dbReference type="PANTHER" id="PTHR43297">
    <property type="entry name" value="OLIGOPEPTIDE TRANSPORT ATP-BINDING PROTEIN APPD"/>
    <property type="match status" value="1"/>
</dbReference>
<reference evidence="9" key="1">
    <citation type="submission" date="2020-10" db="EMBL/GenBank/DDBJ databases">
        <title>Ca. Dormibacterota MAGs.</title>
        <authorList>
            <person name="Montgomery K."/>
        </authorList>
    </citation>
    <scope>NUCLEOTIDE SEQUENCE [LARGE SCALE GENOMIC DNA]</scope>
    <source>
        <strain evidence="9">SC8812_S17_10</strain>
    </source>
</reference>
<dbReference type="AlphaFoldDB" id="A0A934NDB4"/>
<dbReference type="Gene3D" id="3.40.50.300">
    <property type="entry name" value="P-loop containing nucleotide triphosphate hydrolases"/>
    <property type="match status" value="1"/>
</dbReference>
<evidence type="ECO:0000313" key="9">
    <source>
        <dbReference type="EMBL" id="MBJ7598252.1"/>
    </source>
</evidence>
<evidence type="ECO:0000256" key="7">
    <source>
        <dbReference type="ARBA" id="ARBA00023136"/>
    </source>
</evidence>
<dbReference type="CDD" id="cd03257">
    <property type="entry name" value="ABC_NikE_OppD_transporters"/>
    <property type="match status" value="1"/>
</dbReference>
<dbReference type="FunFam" id="3.40.50.300:FF:000016">
    <property type="entry name" value="Oligopeptide ABC transporter ATP-binding component"/>
    <property type="match status" value="1"/>
</dbReference>
<keyword evidence="5" id="KW-0547">Nucleotide-binding</keyword>
<evidence type="ECO:0000256" key="4">
    <source>
        <dbReference type="ARBA" id="ARBA00022475"/>
    </source>
</evidence>
<dbReference type="RefSeq" id="WP_338201110.1">
    <property type="nucleotide sequence ID" value="NZ_JAEKNR010000101.1"/>
</dbReference>
<name>A0A934NDB4_9BACT</name>
<gene>
    <name evidence="9" type="ORF">JF922_09230</name>
</gene>
<dbReference type="SUPFAM" id="SSF52540">
    <property type="entry name" value="P-loop containing nucleoside triphosphate hydrolases"/>
    <property type="match status" value="1"/>
</dbReference>
<keyword evidence="7" id="KW-0472">Membrane</keyword>
<dbReference type="Pfam" id="PF00005">
    <property type="entry name" value="ABC_tran"/>
    <property type="match status" value="1"/>
</dbReference>
<dbReference type="GO" id="GO:0005886">
    <property type="term" value="C:plasma membrane"/>
    <property type="evidence" value="ECO:0007669"/>
    <property type="project" value="UniProtKB-SubCell"/>
</dbReference>
<evidence type="ECO:0000256" key="5">
    <source>
        <dbReference type="ARBA" id="ARBA00022741"/>
    </source>
</evidence>
<evidence type="ECO:0000256" key="6">
    <source>
        <dbReference type="ARBA" id="ARBA00022840"/>
    </source>
</evidence>